<evidence type="ECO:0000256" key="12">
    <source>
        <dbReference type="ARBA" id="ARBA00022960"/>
    </source>
</evidence>
<evidence type="ECO:0000256" key="14">
    <source>
        <dbReference type="ARBA" id="ARBA00023002"/>
    </source>
</evidence>
<dbReference type="OrthoDB" id="9804753at2"/>
<organism evidence="21 22">
    <name type="scientific">Silvanigrella paludirubra</name>
    <dbReference type="NCBI Taxonomy" id="2499159"/>
    <lineage>
        <taxon>Bacteria</taxon>
        <taxon>Pseudomonadati</taxon>
        <taxon>Bdellovibrionota</taxon>
        <taxon>Oligoflexia</taxon>
        <taxon>Silvanigrellales</taxon>
        <taxon>Silvanigrellaceae</taxon>
        <taxon>Silvanigrella</taxon>
    </lineage>
</organism>
<keyword evidence="11 19" id="KW-0521">NADP</keyword>
<dbReference type="InterPro" id="IPR016166">
    <property type="entry name" value="FAD-bd_PCMH"/>
</dbReference>
<dbReference type="Gene3D" id="3.90.78.10">
    <property type="entry name" value="UDP-N-acetylenolpyruvoylglucosamine reductase, C-terminal domain"/>
    <property type="match status" value="1"/>
</dbReference>
<keyword evidence="10 19" id="KW-0274">FAD</keyword>
<comment type="pathway">
    <text evidence="4 19">Cell wall biogenesis; peptidoglycan biosynthesis.</text>
</comment>
<dbReference type="InterPro" id="IPR006094">
    <property type="entry name" value="Oxid_FAD_bind_N"/>
</dbReference>
<accession>A0A6N6VV59</accession>
<dbReference type="PROSITE" id="PS51387">
    <property type="entry name" value="FAD_PCMH"/>
    <property type="match status" value="1"/>
</dbReference>
<evidence type="ECO:0000256" key="10">
    <source>
        <dbReference type="ARBA" id="ARBA00022827"/>
    </source>
</evidence>
<dbReference type="InterPro" id="IPR016167">
    <property type="entry name" value="FAD-bd_PCMH_sub1"/>
</dbReference>
<dbReference type="GO" id="GO:0008360">
    <property type="term" value="P:regulation of cell shape"/>
    <property type="evidence" value="ECO:0007669"/>
    <property type="project" value="UniProtKB-KW"/>
</dbReference>
<dbReference type="InterPro" id="IPR011601">
    <property type="entry name" value="MurB_C"/>
</dbReference>
<keyword evidence="8 19" id="KW-0132">Cell division</keyword>
<dbReference type="Gene3D" id="2.60.40.1190">
    <property type="match status" value="1"/>
</dbReference>
<keyword evidence="14 19" id="KW-0560">Oxidoreductase</keyword>
<dbReference type="UniPathway" id="UPA00219"/>
<name>A0A6N6VV59_9BACT</name>
<dbReference type="GO" id="GO:0008762">
    <property type="term" value="F:UDP-N-acetylmuramate dehydrogenase activity"/>
    <property type="evidence" value="ECO:0007669"/>
    <property type="project" value="UniProtKB-UniRule"/>
</dbReference>
<dbReference type="Pfam" id="PF02873">
    <property type="entry name" value="MurB_C"/>
    <property type="match status" value="1"/>
</dbReference>
<comment type="caution">
    <text evidence="19">Lacks conserved residue(s) required for the propagation of feature annotation.</text>
</comment>
<evidence type="ECO:0000256" key="3">
    <source>
        <dbReference type="ARBA" id="ARBA00004496"/>
    </source>
</evidence>
<evidence type="ECO:0000256" key="16">
    <source>
        <dbReference type="ARBA" id="ARBA00023316"/>
    </source>
</evidence>
<protein>
    <recommendedName>
        <fullName evidence="6 19">UDP-N-acetylenolpyruvoylglucosamine reductase</fullName>
        <ecNumber evidence="5 19">1.3.1.98</ecNumber>
    </recommendedName>
    <alternativeName>
        <fullName evidence="17 19">UDP-N-acetylmuramate dehydrogenase</fullName>
    </alternativeName>
</protein>
<evidence type="ECO:0000256" key="18">
    <source>
        <dbReference type="ARBA" id="ARBA00048914"/>
    </source>
</evidence>
<dbReference type="InterPro" id="IPR036635">
    <property type="entry name" value="MurB_C_sf"/>
</dbReference>
<dbReference type="SUPFAM" id="SSF56194">
    <property type="entry name" value="Uridine diphospho-N-Acetylenolpyruvylglucosamine reductase, MurB, C-terminal domain"/>
    <property type="match status" value="1"/>
</dbReference>
<dbReference type="InterPro" id="IPR036318">
    <property type="entry name" value="FAD-bd_PCMH-like_sf"/>
</dbReference>
<keyword evidence="13 19" id="KW-0573">Peptidoglycan synthesis</keyword>
<evidence type="ECO:0000313" key="22">
    <source>
        <dbReference type="Proteomes" id="UP000437748"/>
    </source>
</evidence>
<dbReference type="EMBL" id="WFLM01000002">
    <property type="protein sequence ID" value="KAB8039649.1"/>
    <property type="molecule type" value="Genomic_DNA"/>
</dbReference>
<comment type="function">
    <text evidence="2 19">Cell wall formation.</text>
</comment>
<proteinExistence type="inferred from homology"/>
<keyword evidence="15 19" id="KW-0131">Cell cycle</keyword>
<dbReference type="Gene3D" id="3.30.43.10">
    <property type="entry name" value="Uridine Diphospho-n-acetylenolpyruvylglucosamine Reductase, domain 2"/>
    <property type="match status" value="1"/>
</dbReference>
<dbReference type="InterPro" id="IPR016169">
    <property type="entry name" value="FAD-bd_PCMH_sub2"/>
</dbReference>
<dbReference type="PANTHER" id="PTHR21071">
    <property type="entry name" value="UDP-N-ACETYLENOLPYRUVOYLGLUCOSAMINE REDUCTASE"/>
    <property type="match status" value="1"/>
</dbReference>
<dbReference type="GO" id="GO:0071949">
    <property type="term" value="F:FAD binding"/>
    <property type="evidence" value="ECO:0007669"/>
    <property type="project" value="InterPro"/>
</dbReference>
<dbReference type="NCBIfam" id="TIGR00179">
    <property type="entry name" value="murB"/>
    <property type="match status" value="1"/>
</dbReference>
<dbReference type="GO" id="GO:0051301">
    <property type="term" value="P:cell division"/>
    <property type="evidence" value="ECO:0007669"/>
    <property type="project" value="UniProtKB-KW"/>
</dbReference>
<evidence type="ECO:0000313" key="21">
    <source>
        <dbReference type="EMBL" id="KAB8039649.1"/>
    </source>
</evidence>
<comment type="cofactor">
    <cofactor evidence="1 19">
        <name>FAD</name>
        <dbReference type="ChEBI" id="CHEBI:57692"/>
    </cofactor>
</comment>
<reference evidence="21 22" key="1">
    <citation type="submission" date="2019-10" db="EMBL/GenBank/DDBJ databases">
        <title>New species of Slilvanegrellaceae.</title>
        <authorList>
            <person name="Pitt A."/>
            <person name="Hahn M.W."/>
        </authorList>
    </citation>
    <scope>NUCLEOTIDE SEQUENCE [LARGE SCALE GENOMIC DNA]</scope>
    <source>
        <strain evidence="21 22">SP-Ram-0.45-NSY-1</strain>
    </source>
</reference>
<dbReference type="GO" id="GO:0071555">
    <property type="term" value="P:cell wall organization"/>
    <property type="evidence" value="ECO:0007669"/>
    <property type="project" value="UniProtKB-KW"/>
</dbReference>
<evidence type="ECO:0000256" key="8">
    <source>
        <dbReference type="ARBA" id="ARBA00022618"/>
    </source>
</evidence>
<dbReference type="SUPFAM" id="SSF56176">
    <property type="entry name" value="FAD-binding/transporter-associated domain-like"/>
    <property type="match status" value="1"/>
</dbReference>
<gene>
    <name evidence="19 21" type="primary">murB</name>
    <name evidence="21" type="ORF">GCL60_05150</name>
</gene>
<dbReference type="PANTHER" id="PTHR21071:SF4">
    <property type="entry name" value="UDP-N-ACETYLENOLPYRUVOYLGLUCOSAMINE REDUCTASE"/>
    <property type="match status" value="1"/>
</dbReference>
<keyword evidence="9 19" id="KW-0285">Flavoprotein</keyword>
<dbReference type="AlphaFoldDB" id="A0A6N6VV59"/>
<dbReference type="GO" id="GO:0009252">
    <property type="term" value="P:peptidoglycan biosynthetic process"/>
    <property type="evidence" value="ECO:0007669"/>
    <property type="project" value="UniProtKB-UniRule"/>
</dbReference>
<comment type="similarity">
    <text evidence="19">Belongs to the MurB family.</text>
</comment>
<evidence type="ECO:0000256" key="5">
    <source>
        <dbReference type="ARBA" id="ARBA00012518"/>
    </source>
</evidence>
<dbReference type="Proteomes" id="UP000437748">
    <property type="component" value="Unassembled WGS sequence"/>
</dbReference>
<feature type="active site" evidence="19">
    <location>
        <position position="290"/>
    </location>
</feature>
<evidence type="ECO:0000256" key="2">
    <source>
        <dbReference type="ARBA" id="ARBA00003921"/>
    </source>
</evidence>
<evidence type="ECO:0000259" key="20">
    <source>
        <dbReference type="PROSITE" id="PS51387"/>
    </source>
</evidence>
<comment type="subcellular location">
    <subcellularLocation>
        <location evidence="3 19">Cytoplasm</location>
    </subcellularLocation>
</comment>
<dbReference type="InterPro" id="IPR003170">
    <property type="entry name" value="MurB"/>
</dbReference>
<dbReference type="Pfam" id="PF01565">
    <property type="entry name" value="FAD_binding_4"/>
    <property type="match status" value="1"/>
</dbReference>
<evidence type="ECO:0000256" key="15">
    <source>
        <dbReference type="ARBA" id="ARBA00023306"/>
    </source>
</evidence>
<comment type="caution">
    <text evidence="21">The sequence shown here is derived from an EMBL/GenBank/DDBJ whole genome shotgun (WGS) entry which is preliminary data.</text>
</comment>
<comment type="catalytic activity">
    <reaction evidence="18 19">
        <text>UDP-N-acetyl-alpha-D-muramate + NADP(+) = UDP-N-acetyl-3-O-(1-carboxyvinyl)-alpha-D-glucosamine + NADPH + H(+)</text>
        <dbReference type="Rhea" id="RHEA:12248"/>
        <dbReference type="ChEBI" id="CHEBI:15378"/>
        <dbReference type="ChEBI" id="CHEBI:57783"/>
        <dbReference type="ChEBI" id="CHEBI:58349"/>
        <dbReference type="ChEBI" id="CHEBI:68483"/>
        <dbReference type="ChEBI" id="CHEBI:70757"/>
        <dbReference type="EC" id="1.3.1.98"/>
    </reaction>
</comment>
<sequence>MPKSLPKFFFENQSIKEKTYYKMGGIARYFAEPQNIFQIQESLNWCQKNKLPCSVLGSGSNSVYSDEEFNGLVISLEKLSKWFWETDEYLFVEGGVTNTEIAEICMVANREGASWMFRMPGQMGASIRMNARCYGGEVSQIVKHVFTIDTQGILKTYAAEEVFQGYKSTLLMTKPEIVIGARLYFPKIKSSDKLLQHMLECEADRHKKKHFYLPSCGSTFKNNYQVGKPSGQVFDELGLKGFKVGNAEVSQFHANFVWNKGNASTTDMLTLTSKMREKAKKIANADLELEVQPVGLFSKKLFDDCGMRSLGPSYEGPQSKKWMGLLYFPNQLVAQILKDELSYPISIFESPFLEFAQIPFHGVPSIGVYINQLTSVEDAKKNPEKSFLEWKTYTTENPNKVFPISVEKSLENKNNKFIDELWKFSVSEIFFADIKNPKQNYFEFEMTPLGEWIAIEFDGIRKRSKRNLKIKENLWKGIHIEDSCISFHNDLEMRYVFGMKFPYSILKNIIDSDENTILIQCALSLGHSRYFLSPFWKHNEYIQEKKSGNVIENKVNPDFHQPEKYWKLKLI</sequence>
<dbReference type="GO" id="GO:0005829">
    <property type="term" value="C:cytosol"/>
    <property type="evidence" value="ECO:0007669"/>
    <property type="project" value="TreeGrafter"/>
</dbReference>
<keyword evidence="7 19" id="KW-0963">Cytoplasm</keyword>
<dbReference type="Gene3D" id="3.30.465.10">
    <property type="match status" value="1"/>
</dbReference>
<evidence type="ECO:0000256" key="1">
    <source>
        <dbReference type="ARBA" id="ARBA00001974"/>
    </source>
</evidence>
<keyword evidence="16 19" id="KW-0961">Cell wall biogenesis/degradation</keyword>
<evidence type="ECO:0000256" key="13">
    <source>
        <dbReference type="ARBA" id="ARBA00022984"/>
    </source>
</evidence>
<evidence type="ECO:0000256" key="7">
    <source>
        <dbReference type="ARBA" id="ARBA00022490"/>
    </source>
</evidence>
<dbReference type="HAMAP" id="MF_00037">
    <property type="entry name" value="MurB"/>
    <property type="match status" value="1"/>
</dbReference>
<keyword evidence="12 19" id="KW-0133">Cell shape</keyword>
<evidence type="ECO:0000256" key="17">
    <source>
        <dbReference type="ARBA" id="ARBA00031026"/>
    </source>
</evidence>
<evidence type="ECO:0000256" key="4">
    <source>
        <dbReference type="ARBA" id="ARBA00004752"/>
    </source>
</evidence>
<feature type="active site" description="Proton donor" evidence="19">
    <location>
        <position position="218"/>
    </location>
</feature>
<feature type="domain" description="FAD-binding PCMH-type" evidence="20">
    <location>
        <begin position="22"/>
        <end position="188"/>
    </location>
</feature>
<dbReference type="EC" id="1.3.1.98" evidence="5 19"/>
<evidence type="ECO:0000256" key="19">
    <source>
        <dbReference type="HAMAP-Rule" id="MF_00037"/>
    </source>
</evidence>
<evidence type="ECO:0000256" key="6">
    <source>
        <dbReference type="ARBA" id="ARBA00015188"/>
    </source>
</evidence>
<evidence type="ECO:0000256" key="9">
    <source>
        <dbReference type="ARBA" id="ARBA00022630"/>
    </source>
</evidence>
<evidence type="ECO:0000256" key="11">
    <source>
        <dbReference type="ARBA" id="ARBA00022857"/>
    </source>
</evidence>
<dbReference type="RefSeq" id="WP_153418996.1">
    <property type="nucleotide sequence ID" value="NZ_WFLM01000002.1"/>
</dbReference>
<keyword evidence="22" id="KW-1185">Reference proteome</keyword>